<dbReference type="EMBL" id="CADCTB010000201">
    <property type="protein sequence ID" value="CAA9271557.1"/>
    <property type="molecule type" value="Genomic_DNA"/>
</dbReference>
<feature type="transmembrane region" description="Helical" evidence="1">
    <location>
        <begin position="17"/>
        <end position="37"/>
    </location>
</feature>
<organism evidence="2">
    <name type="scientific">uncultured Acidimicrobiales bacterium</name>
    <dbReference type="NCBI Taxonomy" id="310071"/>
    <lineage>
        <taxon>Bacteria</taxon>
        <taxon>Bacillati</taxon>
        <taxon>Actinomycetota</taxon>
        <taxon>Acidimicrobiia</taxon>
        <taxon>Acidimicrobiales</taxon>
        <taxon>environmental samples</taxon>
    </lineage>
</organism>
<keyword evidence="1" id="KW-1133">Transmembrane helix</keyword>
<feature type="transmembrane region" description="Helical" evidence="1">
    <location>
        <begin position="68"/>
        <end position="85"/>
    </location>
</feature>
<dbReference type="AlphaFoldDB" id="A0A6J4J843"/>
<evidence type="ECO:0000256" key="1">
    <source>
        <dbReference type="SAM" id="Phobius"/>
    </source>
</evidence>
<name>A0A6J4J843_9ACTN</name>
<gene>
    <name evidence="2" type="ORF">AVDCRST_MAG10-3329</name>
</gene>
<sequence length="121" mass="13708">MTAMATRRFLNPAQPQTLVIAVYLLYLNSAFLLFNLLRLGIFPWLYVLSVIGGVIAGFGIANERKWGYGLGIAMAIFPFGLRFFYSGNPLSSDLLSLMFEIALVALLLHPQSRDYQRLWFK</sequence>
<accession>A0A6J4J843</accession>
<keyword evidence="1" id="KW-0812">Transmembrane</keyword>
<protein>
    <submittedName>
        <fullName evidence="2">Uncharacterized protein</fullName>
    </submittedName>
</protein>
<reference evidence="2" key="1">
    <citation type="submission" date="2020-02" db="EMBL/GenBank/DDBJ databases">
        <authorList>
            <person name="Meier V. D."/>
        </authorList>
    </citation>
    <scope>NUCLEOTIDE SEQUENCE</scope>
    <source>
        <strain evidence="2">AVDCRST_MAG10</strain>
    </source>
</reference>
<feature type="transmembrane region" description="Helical" evidence="1">
    <location>
        <begin position="43"/>
        <end position="61"/>
    </location>
</feature>
<keyword evidence="1" id="KW-0472">Membrane</keyword>
<evidence type="ECO:0000313" key="2">
    <source>
        <dbReference type="EMBL" id="CAA9271557.1"/>
    </source>
</evidence>
<proteinExistence type="predicted"/>